<feature type="domain" description="PA" evidence="8">
    <location>
        <begin position="139"/>
        <end position="214"/>
    </location>
</feature>
<dbReference type="EC" id="3.4.-.-" evidence="7"/>
<dbReference type="Pfam" id="PF04389">
    <property type="entry name" value="Peptidase_M28"/>
    <property type="match status" value="1"/>
</dbReference>
<dbReference type="InterPro" id="IPR003137">
    <property type="entry name" value="PA_domain"/>
</dbReference>
<feature type="chain" id="PRO_5042668656" description="Peptide hydrolase" evidence="7">
    <location>
        <begin position="21"/>
        <end position="492"/>
    </location>
</feature>
<dbReference type="AlphaFoldDB" id="A0AAN7B646"/>
<proteinExistence type="inferred from homology"/>
<evidence type="ECO:0000256" key="7">
    <source>
        <dbReference type="RuleBase" id="RU361240"/>
    </source>
</evidence>
<evidence type="ECO:0000313" key="10">
    <source>
        <dbReference type="EMBL" id="KAK4212303.1"/>
    </source>
</evidence>
<dbReference type="InterPro" id="IPR046450">
    <property type="entry name" value="PA_dom_sf"/>
</dbReference>
<evidence type="ECO:0000256" key="1">
    <source>
        <dbReference type="ARBA" id="ARBA00001947"/>
    </source>
</evidence>
<dbReference type="GO" id="GO:0006508">
    <property type="term" value="P:proteolysis"/>
    <property type="evidence" value="ECO:0007669"/>
    <property type="project" value="UniProtKB-KW"/>
</dbReference>
<evidence type="ECO:0000313" key="11">
    <source>
        <dbReference type="Proteomes" id="UP001301769"/>
    </source>
</evidence>
<evidence type="ECO:0000256" key="5">
    <source>
        <dbReference type="ARBA" id="ARBA00022801"/>
    </source>
</evidence>
<sequence length="492" mass="53019">MRFSRLAATSAALFSSAALANDPLTPAKLVADINEVELQRVLWALNKIAKDNGGTRAFGTPGYKASVDYVLERAQTRFGREMDTFVQPFTFVYDETLEIKVTGPDGEDVFVVSPQYNPATPLPGGITASLLNTPVDDTTGSMCLESQWDGIDATGKLVLIKRGVCAVADKLIFAKAKGALGVILYNQTPGTEITTPTLSADNIGKLIPVGIIPLEVATGWIGRLAAGEDLSATLLVDAIAEERETWNVISETKEGDPNKVIMLGAHLDSVLEGPGINDDGSGTAALLEIMGSVKKYKGFPHKIRFGWWAAEEAGLVGSYHYTQNLTPAEADKIKFYFNYDMIASPNPKYEISSYENSGIGVSLLEDYLTAAGKEVEYAEFDGRSDYAGFVELGIPTVGLFTGDGAPWDSCYHKACDDIDNINWEGYVLNTKAAANAVGILAHSLEGVPDRLVTTPNLRGRDKINYQFKRWAALAQEAGSHSLCSHGKKKSTV</sequence>
<dbReference type="Pfam" id="PF02225">
    <property type="entry name" value="PA"/>
    <property type="match status" value="1"/>
</dbReference>
<dbReference type="Gene3D" id="3.50.30.30">
    <property type="match status" value="1"/>
</dbReference>
<comment type="cofactor">
    <cofactor evidence="1">
        <name>Zn(2+)</name>
        <dbReference type="ChEBI" id="CHEBI:29105"/>
    </cofactor>
</comment>
<keyword evidence="3 7" id="KW-0645">Protease</keyword>
<feature type="signal peptide" evidence="7">
    <location>
        <begin position="1"/>
        <end position="20"/>
    </location>
</feature>
<protein>
    <recommendedName>
        <fullName evidence="7">Peptide hydrolase</fullName>
        <ecNumber evidence="7">3.4.-.-</ecNumber>
    </recommendedName>
</protein>
<name>A0AAN7B646_9PEZI</name>
<keyword evidence="5 7" id="KW-0378">Hydrolase</keyword>
<evidence type="ECO:0000256" key="2">
    <source>
        <dbReference type="ARBA" id="ARBA00005634"/>
    </source>
</evidence>
<gene>
    <name evidence="10" type="ORF">QBC37DRAFT_195767</name>
</gene>
<dbReference type="InterPro" id="IPR007484">
    <property type="entry name" value="Peptidase_M28"/>
</dbReference>
<evidence type="ECO:0000256" key="4">
    <source>
        <dbReference type="ARBA" id="ARBA00022723"/>
    </source>
</evidence>
<comment type="caution">
    <text evidence="10">The sequence shown here is derived from an EMBL/GenBank/DDBJ whole genome shotgun (WGS) entry which is preliminary data.</text>
</comment>
<keyword evidence="11" id="KW-1185">Reference proteome</keyword>
<reference evidence="10" key="2">
    <citation type="submission" date="2023-05" db="EMBL/GenBank/DDBJ databases">
        <authorList>
            <consortium name="Lawrence Berkeley National Laboratory"/>
            <person name="Steindorff A."/>
            <person name="Hensen N."/>
            <person name="Bonometti L."/>
            <person name="Westerberg I."/>
            <person name="Brannstrom I.O."/>
            <person name="Guillou S."/>
            <person name="Cros-Aarteil S."/>
            <person name="Calhoun S."/>
            <person name="Haridas S."/>
            <person name="Kuo A."/>
            <person name="Mondo S."/>
            <person name="Pangilinan J."/>
            <person name="Riley R."/>
            <person name="Labutti K."/>
            <person name="Andreopoulos B."/>
            <person name="Lipzen A."/>
            <person name="Chen C."/>
            <person name="Yanf M."/>
            <person name="Daum C."/>
            <person name="Ng V."/>
            <person name="Clum A."/>
            <person name="Ohm R."/>
            <person name="Martin F."/>
            <person name="Silar P."/>
            <person name="Natvig D."/>
            <person name="Lalanne C."/>
            <person name="Gautier V."/>
            <person name="Ament-Velasquez S.L."/>
            <person name="Kruys A."/>
            <person name="Hutchinson M.I."/>
            <person name="Powell A.J."/>
            <person name="Barry K."/>
            <person name="Miller A.N."/>
            <person name="Grigoriev I.V."/>
            <person name="Debuchy R."/>
            <person name="Gladieux P."/>
            <person name="Thoren M.H."/>
            <person name="Johannesson H."/>
        </authorList>
    </citation>
    <scope>NUCLEOTIDE SEQUENCE</scope>
    <source>
        <strain evidence="10">PSN293</strain>
    </source>
</reference>
<dbReference type="CDD" id="cd04816">
    <property type="entry name" value="PA_SaNapH_like"/>
    <property type="match status" value="1"/>
</dbReference>
<dbReference type="SUPFAM" id="SSF53187">
    <property type="entry name" value="Zn-dependent exopeptidases"/>
    <property type="match status" value="1"/>
</dbReference>
<dbReference type="Gene3D" id="3.40.630.10">
    <property type="entry name" value="Zn peptidases"/>
    <property type="match status" value="1"/>
</dbReference>
<dbReference type="InterPro" id="IPR045175">
    <property type="entry name" value="M28_fam"/>
</dbReference>
<dbReference type="PANTHER" id="PTHR12147">
    <property type="entry name" value="METALLOPEPTIDASE M28 FAMILY MEMBER"/>
    <property type="match status" value="1"/>
</dbReference>
<evidence type="ECO:0000256" key="3">
    <source>
        <dbReference type="ARBA" id="ARBA00022670"/>
    </source>
</evidence>
<dbReference type="GO" id="GO:0008235">
    <property type="term" value="F:metalloexopeptidase activity"/>
    <property type="evidence" value="ECO:0007669"/>
    <property type="project" value="InterPro"/>
</dbReference>
<dbReference type="PANTHER" id="PTHR12147:SF26">
    <property type="entry name" value="PEPTIDASE M28 DOMAIN-CONTAINING PROTEIN"/>
    <property type="match status" value="1"/>
</dbReference>
<comment type="similarity">
    <text evidence="2">Belongs to the peptidase M28 family. M28B subfamily.</text>
</comment>
<evidence type="ECO:0000259" key="9">
    <source>
        <dbReference type="Pfam" id="PF04389"/>
    </source>
</evidence>
<accession>A0AAN7B646</accession>
<dbReference type="SUPFAM" id="SSF52025">
    <property type="entry name" value="PA domain"/>
    <property type="match status" value="1"/>
</dbReference>
<evidence type="ECO:0000259" key="8">
    <source>
        <dbReference type="Pfam" id="PF02225"/>
    </source>
</evidence>
<feature type="domain" description="Peptidase M28" evidence="9">
    <location>
        <begin position="247"/>
        <end position="435"/>
    </location>
</feature>
<evidence type="ECO:0000256" key="6">
    <source>
        <dbReference type="ARBA" id="ARBA00022833"/>
    </source>
</evidence>
<keyword evidence="6 7" id="KW-0862">Zinc</keyword>
<dbReference type="Proteomes" id="UP001301769">
    <property type="component" value="Unassembled WGS sequence"/>
</dbReference>
<dbReference type="GO" id="GO:0046872">
    <property type="term" value="F:metal ion binding"/>
    <property type="evidence" value="ECO:0007669"/>
    <property type="project" value="UniProtKB-KW"/>
</dbReference>
<organism evidence="10 11">
    <name type="scientific">Rhypophila decipiens</name>
    <dbReference type="NCBI Taxonomy" id="261697"/>
    <lineage>
        <taxon>Eukaryota</taxon>
        <taxon>Fungi</taxon>
        <taxon>Dikarya</taxon>
        <taxon>Ascomycota</taxon>
        <taxon>Pezizomycotina</taxon>
        <taxon>Sordariomycetes</taxon>
        <taxon>Sordariomycetidae</taxon>
        <taxon>Sordariales</taxon>
        <taxon>Naviculisporaceae</taxon>
        <taxon>Rhypophila</taxon>
    </lineage>
</organism>
<reference evidence="10" key="1">
    <citation type="journal article" date="2023" name="Mol. Phylogenet. Evol.">
        <title>Genome-scale phylogeny and comparative genomics of the fungal order Sordariales.</title>
        <authorList>
            <person name="Hensen N."/>
            <person name="Bonometti L."/>
            <person name="Westerberg I."/>
            <person name="Brannstrom I.O."/>
            <person name="Guillou S."/>
            <person name="Cros-Aarteil S."/>
            <person name="Calhoun S."/>
            <person name="Haridas S."/>
            <person name="Kuo A."/>
            <person name="Mondo S."/>
            <person name="Pangilinan J."/>
            <person name="Riley R."/>
            <person name="LaButti K."/>
            <person name="Andreopoulos B."/>
            <person name="Lipzen A."/>
            <person name="Chen C."/>
            <person name="Yan M."/>
            <person name="Daum C."/>
            <person name="Ng V."/>
            <person name="Clum A."/>
            <person name="Steindorff A."/>
            <person name="Ohm R.A."/>
            <person name="Martin F."/>
            <person name="Silar P."/>
            <person name="Natvig D.O."/>
            <person name="Lalanne C."/>
            <person name="Gautier V."/>
            <person name="Ament-Velasquez S.L."/>
            <person name="Kruys A."/>
            <person name="Hutchinson M.I."/>
            <person name="Powell A.J."/>
            <person name="Barry K."/>
            <person name="Miller A.N."/>
            <person name="Grigoriev I.V."/>
            <person name="Debuchy R."/>
            <person name="Gladieux P."/>
            <person name="Hiltunen Thoren M."/>
            <person name="Johannesson H."/>
        </authorList>
    </citation>
    <scope>NUCLEOTIDE SEQUENCE</scope>
    <source>
        <strain evidence="10">PSN293</strain>
    </source>
</reference>
<keyword evidence="4 7" id="KW-0479">Metal-binding</keyword>
<keyword evidence="7" id="KW-0732">Signal</keyword>
<dbReference type="EMBL" id="MU858130">
    <property type="protein sequence ID" value="KAK4212303.1"/>
    <property type="molecule type" value="Genomic_DNA"/>
</dbReference>